<proteinExistence type="predicted"/>
<protein>
    <submittedName>
        <fullName evidence="2">Uncharacterized protein</fullName>
    </submittedName>
</protein>
<feature type="transmembrane region" description="Helical" evidence="1">
    <location>
        <begin position="6"/>
        <end position="24"/>
    </location>
</feature>
<keyword evidence="1" id="KW-0812">Transmembrane</keyword>
<keyword evidence="1" id="KW-1133">Transmembrane helix</keyword>
<feature type="transmembrane region" description="Helical" evidence="1">
    <location>
        <begin position="44"/>
        <end position="68"/>
    </location>
</feature>
<dbReference type="Proteomes" id="UP000282386">
    <property type="component" value="Chromosome"/>
</dbReference>
<evidence type="ECO:0000256" key="1">
    <source>
        <dbReference type="SAM" id="Phobius"/>
    </source>
</evidence>
<dbReference type="AlphaFoldDB" id="A0A7Z9D7E4"/>
<feature type="transmembrane region" description="Helical" evidence="1">
    <location>
        <begin position="80"/>
        <end position="106"/>
    </location>
</feature>
<accession>A0A7Z9D7E4</accession>
<reference evidence="2 3" key="1">
    <citation type="submission" date="2018-12" db="EMBL/GenBank/DDBJ databases">
        <authorList>
            <consortium name="Pathogen Informatics"/>
        </authorList>
    </citation>
    <scope>NUCLEOTIDE SEQUENCE [LARGE SCALE GENOMIC DNA]</scope>
    <source>
        <strain evidence="2 3">NCTC10207</strain>
    </source>
</reference>
<name>A0A7Z9D7E4_9MICC</name>
<dbReference type="EMBL" id="LR134479">
    <property type="protein sequence ID" value="VEI23512.1"/>
    <property type="molecule type" value="Genomic_DNA"/>
</dbReference>
<gene>
    <name evidence="2" type="ORF">NCTC10207_01587</name>
</gene>
<sequence>MSVLLSYAVVGVIPIFVALHLSYVRRRAAQEKTQTPRRGRYPMWVFVAFDVVGGVICCAVAVTGAVLISSSAGSRQIMMLILWGGGTCLVLLAYALGVWGITVTYVEMLPDALAARGFFGGTRVIAFEQIGGYIYDPMYRDVVSVEEDRRDLHMRRWHSYSVVHRDKLQVMDKEGNVAFATRVAGTPLPHYAGQCIMFQGVQGRWPQPGADDDERLLSDYTKDRVAGYLHAHRWRTDL</sequence>
<keyword evidence="1" id="KW-0472">Membrane</keyword>
<dbReference type="RefSeq" id="WP_126500287.1">
    <property type="nucleotide sequence ID" value="NZ_LR134479.1"/>
</dbReference>
<organism evidence="2 3">
    <name type="scientific">Rothia aeria</name>
    <dbReference type="NCBI Taxonomy" id="172042"/>
    <lineage>
        <taxon>Bacteria</taxon>
        <taxon>Bacillati</taxon>
        <taxon>Actinomycetota</taxon>
        <taxon>Actinomycetes</taxon>
        <taxon>Micrococcales</taxon>
        <taxon>Micrococcaceae</taxon>
        <taxon>Rothia</taxon>
    </lineage>
</organism>
<evidence type="ECO:0000313" key="2">
    <source>
        <dbReference type="EMBL" id="VEI23512.1"/>
    </source>
</evidence>
<evidence type="ECO:0000313" key="3">
    <source>
        <dbReference type="Proteomes" id="UP000282386"/>
    </source>
</evidence>